<dbReference type="Ensembl" id="ENSPCET00000022546.1">
    <property type="protein sequence ID" value="ENSPCEP00000021803.1"/>
    <property type="gene ID" value="ENSPCEG00000012291.1"/>
</dbReference>
<evidence type="ECO:0000256" key="7">
    <source>
        <dbReference type="ARBA" id="ARBA00023123"/>
    </source>
</evidence>
<dbReference type="InterPro" id="IPR001609">
    <property type="entry name" value="Myosin_head_motor_dom-like"/>
</dbReference>
<dbReference type="PROSITE" id="PS51844">
    <property type="entry name" value="SH3_LIKE"/>
    <property type="match status" value="1"/>
</dbReference>
<evidence type="ECO:0000256" key="4">
    <source>
        <dbReference type="ARBA" id="ARBA00022840"/>
    </source>
</evidence>
<feature type="compositionally biased region" description="Basic and acidic residues" evidence="12">
    <location>
        <begin position="1235"/>
        <end position="1256"/>
    </location>
</feature>
<dbReference type="SUPFAM" id="SSF52540">
    <property type="entry name" value="P-loop containing nucleoside triphosphate hydrolases"/>
    <property type="match status" value="2"/>
</dbReference>
<protein>
    <submittedName>
        <fullName evidence="16">Myosin VC</fullName>
    </submittedName>
</protein>
<dbReference type="FunFam" id="3.30.70.1590:FF:000005">
    <property type="entry name" value="unconventional myosin-Vc"/>
    <property type="match status" value="1"/>
</dbReference>
<sequence length="1714" mass="199912">MLIVEYNRVWIPNSEEVWQSAEITKNYKPGDRVLHLLLEDGTELNYPVDPASLPPLRNPDILVGENDLTALSYLHEPAVLHNLKVRFVESKLIYTYSGIILVAMNPYKQLPIYGDAIIHAYSGQNMGDMDPHIFAVAEEAYKQMARNNRNQSVIVSGESGAGKTVSARYAMRYFATVSKSNSNAHVEDKVLASNPITEAVGNAKTTRNDNSSRFGKYTEISFDQRHQITGANMRTYLLEKSRVVFQSENERNYHIFYQLCASSLEPEFKHLKLGHAEEFNYTRMGGSTIIEGVDDRADMKETQKTFTLLGLKEDFQRDIFKMLAAILHLGNVQITSVSDEKSSVRPEDKHLNVFCELLDLDNDRVAQWLCHRKIITTSETVIKPMTKLQALNARDALAKKIYSHLFDFIVERINKALHFSGKQHTFIGVLDIYGFETFDVNSFEQFCINYANEKLQQQFNLHVFKLEQEEYMKENIPWTLIDFYDNQPVIDLIEAKMGILELLDEECLFPQGTDENWLQKLYNNFINKNPFFQKPKMSNTSFIIQHFADKVEYKSEGFLEKNRDTVYEVLIDILKNSKFHLCADFFQDHPVSISPFKSSIKVQSARAVVKPPNKHFRTTVGSKFRSSLYLLMETLNATTPHYVRCIKPNDEKLAFEFDSKRVVQQLRACGVLETIRISAQSYPSRWTYIEFFSRYSILMMQHELSLSDKKEICKTVLKRLVQDSNQYQFGRTKIFFRAGQVAYLEKLRSDKLRQACIVIQKNVRSWCQRKKFLRIKQAAVVIQQYFRGQRSVRQAITATALKQTWAAIVIQKFCRGYLIRKLCQLIHVAAIKIQAYVRGFLARKKYQKMLKEHKAVILQKHARAWLARRRFQNIRRFVLNIQLSYRVQRLQKKLEDQNKENHGLLERLTSLASTHASDLDTIQKLELELEKLETQKRASEEKGKKYKEDSEQVNLSVLELQIFFFSTDKMDTLTKQLFTDVQKEERQRIILEKNFQKEKQDYEKEIESLKGEIQALKEEKIKLQYQIQEENILQAGLKMEVGQLKNQAKTIPELQKEIELLQTQKMDVEKLVQSQKREMREKISEVAKQFIESYDVEDVRSRLSTEDLEHLNEDGELWFAYEGLKKATRVLESQFQSQKENYEKEIEALNFKVGHLSQEIIHLQKLFREENDINDSIRLEVSRLTSENMMIPDFKQQISELEKQKMDLETRLQVQAAKMIGKMEEMPNRMHRNLKKESQRRTPEAQTEIHADEKEKPTVTIEEVNNHLKKQREIENDIKSKIKQEASHLTVENMDLEEELDMKDRVIKKLQDQINTLTKTIKKDVPAVSKEYIGMMEYRKEDEARIVQNLILDLKPRGVVVNMIPGLPAHILFMCVRYADYLNDGEMLKSFMSTATHGIKQVIKEHAEDFEMMSFWLSNTCHFLNCLKQYSGEEEFMKHNTPRQNMNCLKHFDLSEYRQILSDLAIRIYHQFITVMENNLQPMIVPGMLEHESLQGISGLKPTGFRKRSSSIDDTDTYTMTSILQQLSYFYSTMCQNGLDQELVKQAVKQLFFLIGAVTLNSLFLRKDMCSCRKGMQIRCDISYLEEWLKEKNLQSSSAKETLEPLCQAAWLLQVKKITDDDAKEISEHCTSLSVVQIVKILNSYTPIDDFEKRVSPSFVRKVQAMLNNREDTPQLMLDTKYLFQVTFPYTPSPHALEMIQIPSSFKLGFLTRV</sequence>
<feature type="region of interest" description="Disordered" evidence="12">
    <location>
        <begin position="1234"/>
        <end position="1256"/>
    </location>
</feature>
<dbReference type="CDD" id="cd01380">
    <property type="entry name" value="MYSc_Myo5"/>
    <property type="match status" value="1"/>
</dbReference>
<dbReference type="FunFam" id="3.40.850.10:FF:000089">
    <property type="entry name" value="Myosin VC"/>
    <property type="match status" value="1"/>
</dbReference>
<dbReference type="PROSITE" id="PS51126">
    <property type="entry name" value="DILUTE"/>
    <property type="match status" value="1"/>
</dbReference>
<evidence type="ECO:0000256" key="12">
    <source>
        <dbReference type="SAM" id="MobiDB-lite"/>
    </source>
</evidence>
<evidence type="ECO:0000256" key="2">
    <source>
        <dbReference type="ARBA" id="ARBA00022737"/>
    </source>
</evidence>
<keyword evidence="2" id="KW-0677">Repeat</keyword>
<feature type="binding site" evidence="10">
    <location>
        <begin position="157"/>
        <end position="164"/>
    </location>
    <ligand>
        <name>ATP</name>
        <dbReference type="ChEBI" id="CHEBI:30616"/>
    </ligand>
</feature>
<feature type="coiled-coil region" evidence="11">
    <location>
        <begin position="1132"/>
        <end position="1159"/>
    </location>
</feature>
<dbReference type="Gene3D" id="1.10.10.820">
    <property type="match status" value="1"/>
</dbReference>
<evidence type="ECO:0000256" key="11">
    <source>
        <dbReference type="SAM" id="Coils"/>
    </source>
</evidence>
<dbReference type="GO" id="GO:0007015">
    <property type="term" value="P:actin filament organization"/>
    <property type="evidence" value="ECO:0007669"/>
    <property type="project" value="TreeGrafter"/>
</dbReference>
<evidence type="ECO:0000256" key="6">
    <source>
        <dbReference type="ARBA" id="ARBA00023054"/>
    </source>
</evidence>
<evidence type="ECO:0000259" key="14">
    <source>
        <dbReference type="PROSITE" id="PS51456"/>
    </source>
</evidence>
<dbReference type="GO" id="GO:0000146">
    <property type="term" value="F:microfilament motor activity"/>
    <property type="evidence" value="ECO:0007669"/>
    <property type="project" value="TreeGrafter"/>
</dbReference>
<proteinExistence type="inferred from homology"/>
<dbReference type="SMART" id="SM00242">
    <property type="entry name" value="MYSc"/>
    <property type="match status" value="1"/>
</dbReference>
<evidence type="ECO:0000313" key="17">
    <source>
        <dbReference type="Proteomes" id="UP000694393"/>
    </source>
</evidence>
<feature type="coiled-coil region" evidence="11">
    <location>
        <begin position="880"/>
        <end position="949"/>
    </location>
</feature>
<feature type="region of interest" description="Actin-binding" evidence="10">
    <location>
        <begin position="628"/>
        <end position="650"/>
    </location>
</feature>
<dbReference type="InterPro" id="IPR037991">
    <property type="entry name" value="Myo5c_CBD"/>
</dbReference>
<evidence type="ECO:0000256" key="9">
    <source>
        <dbReference type="ARBA" id="ARBA00023203"/>
    </source>
</evidence>
<evidence type="ECO:0000259" key="15">
    <source>
        <dbReference type="PROSITE" id="PS51844"/>
    </source>
</evidence>
<dbReference type="FunFam" id="1.10.10.820:FF:000001">
    <property type="entry name" value="Myosin heavy chain"/>
    <property type="match status" value="1"/>
</dbReference>
<dbReference type="Gene3D" id="1.20.5.190">
    <property type="match status" value="2"/>
</dbReference>
<evidence type="ECO:0000313" key="16">
    <source>
        <dbReference type="Ensembl" id="ENSPCEP00000021803.1"/>
    </source>
</evidence>
<dbReference type="CDD" id="cd23767">
    <property type="entry name" value="IQCD"/>
    <property type="match status" value="1"/>
</dbReference>
<keyword evidence="6 11" id="KW-0175">Coiled coil</keyword>
<feature type="domain" description="Myosin motor" evidence="14">
    <location>
        <begin position="63"/>
        <end position="749"/>
    </location>
</feature>
<evidence type="ECO:0000256" key="8">
    <source>
        <dbReference type="ARBA" id="ARBA00023175"/>
    </source>
</evidence>
<dbReference type="InterPro" id="IPR036103">
    <property type="entry name" value="MYSc_Myo5"/>
</dbReference>
<dbReference type="Pfam" id="PF01843">
    <property type="entry name" value="DIL"/>
    <property type="match status" value="1"/>
</dbReference>
<keyword evidence="8 10" id="KW-0505">Motor protein</keyword>
<dbReference type="PROSITE" id="PS50096">
    <property type="entry name" value="IQ"/>
    <property type="match status" value="3"/>
</dbReference>
<keyword evidence="9 10" id="KW-0009">Actin-binding</keyword>
<organism evidence="16 17">
    <name type="scientific">Pelusios castaneus</name>
    <name type="common">West African mud turtle</name>
    <dbReference type="NCBI Taxonomy" id="367368"/>
    <lineage>
        <taxon>Eukaryota</taxon>
        <taxon>Metazoa</taxon>
        <taxon>Chordata</taxon>
        <taxon>Craniata</taxon>
        <taxon>Vertebrata</taxon>
        <taxon>Euteleostomi</taxon>
        <taxon>Archelosauria</taxon>
        <taxon>Testudinata</taxon>
        <taxon>Testudines</taxon>
        <taxon>Pleurodira</taxon>
        <taxon>Pelomedusidae</taxon>
        <taxon>Pelusios</taxon>
    </lineage>
</organism>
<dbReference type="Gene3D" id="1.20.120.720">
    <property type="entry name" value="Myosin VI head, motor domain, U50 subdomain"/>
    <property type="match status" value="1"/>
</dbReference>
<dbReference type="PANTHER" id="PTHR13140">
    <property type="entry name" value="MYOSIN"/>
    <property type="match status" value="1"/>
</dbReference>
<feature type="coiled-coil region" evidence="11">
    <location>
        <begin position="1279"/>
        <end position="1320"/>
    </location>
</feature>
<reference evidence="16" key="1">
    <citation type="submission" date="2025-08" db="UniProtKB">
        <authorList>
            <consortium name="Ensembl"/>
        </authorList>
    </citation>
    <scope>IDENTIFICATION</scope>
</reference>
<evidence type="ECO:0000256" key="3">
    <source>
        <dbReference type="ARBA" id="ARBA00022741"/>
    </source>
</evidence>
<dbReference type="SMART" id="SM01132">
    <property type="entry name" value="DIL"/>
    <property type="match status" value="1"/>
</dbReference>
<dbReference type="Gene3D" id="3.30.70.1590">
    <property type="match status" value="1"/>
</dbReference>
<dbReference type="Proteomes" id="UP000694393">
    <property type="component" value="Unplaced"/>
</dbReference>
<dbReference type="GO" id="GO:0005737">
    <property type="term" value="C:cytoplasm"/>
    <property type="evidence" value="ECO:0007669"/>
    <property type="project" value="TreeGrafter"/>
</dbReference>
<dbReference type="FunFam" id="1.20.58.530:FF:000002">
    <property type="entry name" value="Class V myosin"/>
    <property type="match status" value="1"/>
</dbReference>
<dbReference type="GO" id="GO:0016459">
    <property type="term" value="C:myosin complex"/>
    <property type="evidence" value="ECO:0007669"/>
    <property type="project" value="UniProtKB-KW"/>
</dbReference>
<dbReference type="InterPro" id="IPR004009">
    <property type="entry name" value="SH3_Myosin"/>
</dbReference>
<comment type="similarity">
    <text evidence="1 10">Belongs to the TRAFAC class myosin-kinesin ATPase superfamily. Myosin family.</text>
</comment>
<reference evidence="16" key="2">
    <citation type="submission" date="2025-09" db="UniProtKB">
        <authorList>
            <consortium name="Ensembl"/>
        </authorList>
    </citation>
    <scope>IDENTIFICATION</scope>
</reference>
<feature type="coiled-coil region" evidence="11">
    <location>
        <begin position="981"/>
        <end position="1078"/>
    </location>
</feature>
<dbReference type="FunFam" id="1.20.5.190:FF:000001">
    <property type="entry name" value="unconventional myosin-Va"/>
    <property type="match status" value="1"/>
</dbReference>
<evidence type="ECO:0000256" key="1">
    <source>
        <dbReference type="ARBA" id="ARBA00008314"/>
    </source>
</evidence>
<keyword evidence="5" id="KW-0112">Calmodulin-binding</keyword>
<keyword evidence="3 10" id="KW-0547">Nucleotide-binding</keyword>
<feature type="domain" description="Dilute" evidence="13">
    <location>
        <begin position="1393"/>
        <end position="1669"/>
    </location>
</feature>
<keyword evidence="4 10" id="KW-0067">ATP-binding</keyword>
<keyword evidence="17" id="KW-1185">Reference proteome</keyword>
<dbReference type="InterPro" id="IPR000048">
    <property type="entry name" value="IQ_motif_EF-hand-BS"/>
</dbReference>
<feature type="coiled-coil region" evidence="11">
    <location>
        <begin position="1191"/>
        <end position="1218"/>
    </location>
</feature>
<dbReference type="GO" id="GO:0005524">
    <property type="term" value="F:ATP binding"/>
    <property type="evidence" value="ECO:0007669"/>
    <property type="project" value="UniProtKB-UniRule"/>
</dbReference>
<dbReference type="GO" id="GO:0005516">
    <property type="term" value="F:calmodulin binding"/>
    <property type="evidence" value="ECO:0007669"/>
    <property type="project" value="UniProtKB-KW"/>
</dbReference>
<dbReference type="Pfam" id="PF00612">
    <property type="entry name" value="IQ"/>
    <property type="match status" value="3"/>
</dbReference>
<dbReference type="CDD" id="cd15476">
    <property type="entry name" value="Myo5c_CBD"/>
    <property type="match status" value="1"/>
</dbReference>
<dbReference type="Gene3D" id="1.20.58.530">
    <property type="match status" value="1"/>
</dbReference>
<evidence type="ECO:0000256" key="5">
    <source>
        <dbReference type="ARBA" id="ARBA00022860"/>
    </source>
</evidence>
<dbReference type="InterPro" id="IPR036961">
    <property type="entry name" value="Kinesin_motor_dom_sf"/>
</dbReference>
<dbReference type="Pfam" id="PF00063">
    <property type="entry name" value="Myosin_head"/>
    <property type="match status" value="1"/>
</dbReference>
<accession>A0A8C8SP62</accession>
<keyword evidence="7 10" id="KW-0518">Myosin</keyword>
<dbReference type="Gene3D" id="6.10.220.10">
    <property type="match status" value="1"/>
</dbReference>
<dbReference type="GO" id="GO:0016020">
    <property type="term" value="C:membrane"/>
    <property type="evidence" value="ECO:0007669"/>
    <property type="project" value="TreeGrafter"/>
</dbReference>
<dbReference type="Gene3D" id="3.40.850.10">
    <property type="entry name" value="Kinesin motor domain"/>
    <property type="match status" value="1"/>
</dbReference>
<dbReference type="SMART" id="SM00015">
    <property type="entry name" value="IQ"/>
    <property type="match status" value="5"/>
</dbReference>
<dbReference type="PRINTS" id="PR00193">
    <property type="entry name" value="MYOSINHEAVY"/>
</dbReference>
<feature type="domain" description="Myosin N-terminal SH3-like" evidence="15">
    <location>
        <begin position="4"/>
        <end position="58"/>
    </location>
</feature>
<dbReference type="PANTHER" id="PTHR13140:SF313">
    <property type="entry name" value="UNCONVENTIONAL MYOSIN-VC"/>
    <property type="match status" value="1"/>
</dbReference>
<dbReference type="GO" id="GO:0051015">
    <property type="term" value="F:actin filament binding"/>
    <property type="evidence" value="ECO:0007669"/>
    <property type="project" value="TreeGrafter"/>
</dbReference>
<dbReference type="InterPro" id="IPR002710">
    <property type="entry name" value="Dilute_dom"/>
</dbReference>
<dbReference type="InterPro" id="IPR027417">
    <property type="entry name" value="P-loop_NTPase"/>
</dbReference>
<evidence type="ECO:0000259" key="13">
    <source>
        <dbReference type="PROSITE" id="PS51126"/>
    </source>
</evidence>
<evidence type="ECO:0000256" key="10">
    <source>
        <dbReference type="PROSITE-ProRule" id="PRU00782"/>
    </source>
</evidence>
<dbReference type="PROSITE" id="PS51456">
    <property type="entry name" value="MYOSIN_MOTOR"/>
    <property type="match status" value="1"/>
</dbReference>
<name>A0A8C8SP62_9SAUR</name>